<dbReference type="GO" id="GO:0000146">
    <property type="term" value="F:microfilament motor activity"/>
    <property type="evidence" value="ECO:0007669"/>
    <property type="project" value="TreeGrafter"/>
</dbReference>
<dbReference type="OrthoDB" id="6243281at2759"/>
<dbReference type="GO" id="GO:0005737">
    <property type="term" value="C:cytoplasm"/>
    <property type="evidence" value="ECO:0007669"/>
    <property type="project" value="TreeGrafter"/>
</dbReference>
<sequence length="843" mass="95162">MGSKWTMREIRGTIMIAYATVLYLRETVRTKLESSEALNSNKFCDLNGQVLSLLNRIESAEQFLQNIQETRVLNDLSWSSKVAQLQVQLDESRVSGDQIQTSLKKQLQDSLEKQRGQEEKLKRLQILLDEASRSAEEKVEEVEHQASIRQDALEIKITQLTQSLENITHSRDCLADKLAQQIRANEAYRKAMEEEMDQLRNNLNMLSASTSSSLDKQAHEHSMIQERLNDKITQLTQIVEQKSKEKTQMQILFEKVQMELTAQSQQLKDATALANTRKNELTALQADHSQTRIHLVELEGRYTEAHDRVKQLECTVSDLETRLNDSETERIQVETRRTRLISQVTQLETQVQQKADRIRELQASIDVLQQEQADSDRRLTVQRELFRQVESDWMQSRDQLAQTRKALTQAVQRQHETSLQLMRANFNYAQVTERLALAQVNEHNADRVVRSTLALYPHSRSANTIQHFAGSQETPTIFDAPVHCGMRDATTPSVTKTTITTGSEEHVTICDASLSVSEFKMQNDSTRSTSCAAAPQPSLEDAEVQTNWTVANLKAQVSSVSKKNFVGYQTGSNTWPPFLDSTAPLSPEGLTKENVLSGESTERHLRRFCRLIIAPDEEESIDLISRSVAVDFEASKQPDESVYFSPFKRTRGDDKSSRQSWSEGTESDETISTVGYSSNLFAQISNTAICCIPETPLPWNATGPSALHSSSAHDIAKYPVVVQHQKVNELKLPLPTESSMENSTQSKRQHSWSHVPRPTARKTPQFWKRKIQKHQDSSATEVSATDTVGDSGPEAFLKPLPPKPAASVSKLTGRNRDNLKSASFSSSTKGSKWHDLFSRSKLN</sequence>
<feature type="region of interest" description="Disordered" evidence="2">
    <location>
        <begin position="735"/>
        <end position="843"/>
    </location>
</feature>
<evidence type="ECO:0000256" key="2">
    <source>
        <dbReference type="SAM" id="MobiDB-lite"/>
    </source>
</evidence>
<name>A0A8E0VGK1_9TREM</name>
<dbReference type="PANTHER" id="PTHR45615">
    <property type="entry name" value="MYOSIN HEAVY CHAIN, NON-MUSCLE"/>
    <property type="match status" value="1"/>
</dbReference>
<reference evidence="3" key="1">
    <citation type="submission" date="2019-05" db="EMBL/GenBank/DDBJ databases">
        <title>Annotation for the trematode Fasciolopsis buski.</title>
        <authorList>
            <person name="Choi Y.-J."/>
        </authorList>
    </citation>
    <scope>NUCLEOTIDE SEQUENCE</scope>
    <source>
        <strain evidence="3">HT</strain>
        <tissue evidence="3">Whole worm</tissue>
    </source>
</reference>
<organism evidence="3 4">
    <name type="scientific">Fasciolopsis buskii</name>
    <dbReference type="NCBI Taxonomy" id="27845"/>
    <lineage>
        <taxon>Eukaryota</taxon>
        <taxon>Metazoa</taxon>
        <taxon>Spiralia</taxon>
        <taxon>Lophotrochozoa</taxon>
        <taxon>Platyhelminthes</taxon>
        <taxon>Trematoda</taxon>
        <taxon>Digenea</taxon>
        <taxon>Plagiorchiida</taxon>
        <taxon>Echinostomata</taxon>
        <taxon>Echinostomatoidea</taxon>
        <taxon>Fasciolidae</taxon>
        <taxon>Fasciolopsis</taxon>
    </lineage>
</organism>
<feature type="coiled-coil region" evidence="1">
    <location>
        <begin position="104"/>
        <end position="141"/>
    </location>
</feature>
<protein>
    <submittedName>
        <fullName evidence="3">Uncharacterized protein</fullName>
    </submittedName>
</protein>
<dbReference type="AlphaFoldDB" id="A0A8E0VGK1"/>
<dbReference type="PANTHER" id="PTHR45615:SF40">
    <property type="entry name" value="MYOSIN HEAVY CHAIN, NON-MUSCLE"/>
    <property type="match status" value="1"/>
</dbReference>
<proteinExistence type="predicted"/>
<comment type="caution">
    <text evidence="3">The sequence shown here is derived from an EMBL/GenBank/DDBJ whole genome shotgun (WGS) entry which is preliminary data.</text>
</comment>
<evidence type="ECO:0000256" key="1">
    <source>
        <dbReference type="SAM" id="Coils"/>
    </source>
</evidence>
<dbReference type="EMBL" id="LUCM01005609">
    <property type="protein sequence ID" value="KAA0192554.1"/>
    <property type="molecule type" value="Genomic_DNA"/>
</dbReference>
<dbReference type="GO" id="GO:0032982">
    <property type="term" value="C:myosin filament"/>
    <property type="evidence" value="ECO:0007669"/>
    <property type="project" value="TreeGrafter"/>
</dbReference>
<feature type="compositionally biased region" description="Polar residues" evidence="2">
    <location>
        <begin position="658"/>
        <end position="669"/>
    </location>
</feature>
<gene>
    <name evidence="3" type="ORF">FBUS_06293</name>
</gene>
<feature type="region of interest" description="Disordered" evidence="2">
    <location>
        <begin position="643"/>
        <end position="669"/>
    </location>
</feature>
<feature type="compositionally biased region" description="Basic and acidic residues" evidence="2">
    <location>
        <begin position="832"/>
        <end position="843"/>
    </location>
</feature>
<feature type="compositionally biased region" description="Polar residues" evidence="2">
    <location>
        <begin position="777"/>
        <end position="788"/>
    </location>
</feature>
<evidence type="ECO:0000313" key="3">
    <source>
        <dbReference type="EMBL" id="KAA0192554.1"/>
    </source>
</evidence>
<dbReference type="GO" id="GO:0016460">
    <property type="term" value="C:myosin II complex"/>
    <property type="evidence" value="ECO:0007669"/>
    <property type="project" value="TreeGrafter"/>
</dbReference>
<feature type="compositionally biased region" description="Low complexity" evidence="2">
    <location>
        <begin position="820"/>
        <end position="830"/>
    </location>
</feature>
<evidence type="ECO:0000313" key="4">
    <source>
        <dbReference type="Proteomes" id="UP000728185"/>
    </source>
</evidence>
<feature type="compositionally biased region" description="Polar residues" evidence="2">
    <location>
        <begin position="736"/>
        <end position="746"/>
    </location>
</feature>
<feature type="coiled-coil region" evidence="1">
    <location>
        <begin position="175"/>
        <end position="245"/>
    </location>
</feature>
<dbReference type="Gene3D" id="1.10.287.1490">
    <property type="match status" value="1"/>
</dbReference>
<accession>A0A8E0VGK1</accession>
<dbReference type="GO" id="GO:0051015">
    <property type="term" value="F:actin filament binding"/>
    <property type="evidence" value="ECO:0007669"/>
    <property type="project" value="TreeGrafter"/>
</dbReference>
<keyword evidence="4" id="KW-1185">Reference proteome</keyword>
<keyword evidence="1" id="KW-0175">Coiled coil</keyword>
<dbReference type="Proteomes" id="UP000728185">
    <property type="component" value="Unassembled WGS sequence"/>
</dbReference>
<feature type="coiled-coil region" evidence="1">
    <location>
        <begin position="295"/>
        <end position="378"/>
    </location>
</feature>